<sequence length="253" mass="28955">MSLSRGLSNIYWDVDLRFLYFMCRKVWAVDGNWTCFGILMPIAGFRVDGTIIYITLMEEGKNVTTAEKESLVDENTILGSGIAPRNEAHANTDAELQFWEERKQMIRTITQTFRSREYCGAYQHDGLDCVFHLVLTLLQDGSWTLMLLEFLTREVWAVEGNWTCFGILMPVAGFRVDGTIIYITLMHYKKNGLTSKVNENCLKQEDSSANVYQRVVAKKIDFCANVKAGLMILSHLIPPFFFQRRMEKQCGAG</sequence>
<evidence type="ECO:0000313" key="1">
    <source>
        <dbReference type="EMBL" id="KAG5541846.1"/>
    </source>
</evidence>
<gene>
    <name evidence="1" type="ORF">RHGRI_021629</name>
</gene>
<evidence type="ECO:0000313" key="2">
    <source>
        <dbReference type="Proteomes" id="UP000823749"/>
    </source>
</evidence>
<name>A0AAV6JKX2_9ERIC</name>
<dbReference type="AlphaFoldDB" id="A0AAV6JKX2"/>
<proteinExistence type="predicted"/>
<dbReference type="Proteomes" id="UP000823749">
    <property type="component" value="Chromosome 7"/>
</dbReference>
<reference evidence="1" key="1">
    <citation type="submission" date="2020-08" db="EMBL/GenBank/DDBJ databases">
        <title>Plant Genome Project.</title>
        <authorList>
            <person name="Zhang R.-G."/>
        </authorList>
    </citation>
    <scope>NUCLEOTIDE SEQUENCE</scope>
    <source>
        <strain evidence="1">WSP0</strain>
        <tissue evidence="1">Leaf</tissue>
    </source>
</reference>
<keyword evidence="2" id="KW-1185">Reference proteome</keyword>
<comment type="caution">
    <text evidence="1">The sequence shown here is derived from an EMBL/GenBank/DDBJ whole genome shotgun (WGS) entry which is preliminary data.</text>
</comment>
<dbReference type="EMBL" id="JACTNZ010000007">
    <property type="protein sequence ID" value="KAG5541846.1"/>
    <property type="molecule type" value="Genomic_DNA"/>
</dbReference>
<organism evidence="1 2">
    <name type="scientific">Rhododendron griersonianum</name>
    <dbReference type="NCBI Taxonomy" id="479676"/>
    <lineage>
        <taxon>Eukaryota</taxon>
        <taxon>Viridiplantae</taxon>
        <taxon>Streptophyta</taxon>
        <taxon>Embryophyta</taxon>
        <taxon>Tracheophyta</taxon>
        <taxon>Spermatophyta</taxon>
        <taxon>Magnoliopsida</taxon>
        <taxon>eudicotyledons</taxon>
        <taxon>Gunneridae</taxon>
        <taxon>Pentapetalae</taxon>
        <taxon>asterids</taxon>
        <taxon>Ericales</taxon>
        <taxon>Ericaceae</taxon>
        <taxon>Ericoideae</taxon>
        <taxon>Rhodoreae</taxon>
        <taxon>Rhododendron</taxon>
    </lineage>
</organism>
<accession>A0AAV6JKX2</accession>
<protein>
    <submittedName>
        <fullName evidence="1">Uncharacterized protein</fullName>
    </submittedName>
</protein>